<dbReference type="InterPro" id="IPR000700">
    <property type="entry name" value="PAS-assoc_C"/>
</dbReference>
<keyword evidence="1" id="KW-0175">Coiled coil</keyword>
<dbReference type="EMBL" id="CP075546">
    <property type="protein sequence ID" value="QVV88469.1"/>
    <property type="molecule type" value="Genomic_DNA"/>
</dbReference>
<dbReference type="SMART" id="SM00091">
    <property type="entry name" value="PAS"/>
    <property type="match status" value="3"/>
</dbReference>
<feature type="coiled-coil region" evidence="1">
    <location>
        <begin position="378"/>
        <end position="408"/>
    </location>
</feature>
<feature type="domain" description="PAC" evidence="3">
    <location>
        <begin position="472"/>
        <end position="523"/>
    </location>
</feature>
<dbReference type="CDD" id="cd00130">
    <property type="entry name" value="PAS"/>
    <property type="match status" value="1"/>
</dbReference>
<dbReference type="PANTHER" id="PTHR44757">
    <property type="entry name" value="DIGUANYLATE CYCLASE DGCP"/>
    <property type="match status" value="1"/>
</dbReference>
<evidence type="ECO:0000256" key="1">
    <source>
        <dbReference type="SAM" id="Coils"/>
    </source>
</evidence>
<evidence type="ECO:0000259" key="2">
    <source>
        <dbReference type="PROSITE" id="PS50112"/>
    </source>
</evidence>
<dbReference type="Proteomes" id="UP000680656">
    <property type="component" value="Chromosome"/>
</dbReference>
<evidence type="ECO:0000313" key="4">
    <source>
        <dbReference type="EMBL" id="QVV88469.1"/>
    </source>
</evidence>
<proteinExistence type="predicted"/>
<dbReference type="Pfam" id="PF08448">
    <property type="entry name" value="PAS_4"/>
    <property type="match status" value="1"/>
</dbReference>
<keyword evidence="5" id="KW-1185">Reference proteome</keyword>
<dbReference type="InterPro" id="IPR000014">
    <property type="entry name" value="PAS"/>
</dbReference>
<dbReference type="PANTHER" id="PTHR44757:SF2">
    <property type="entry name" value="BIOFILM ARCHITECTURE MAINTENANCE PROTEIN MBAA"/>
    <property type="match status" value="1"/>
</dbReference>
<gene>
    <name evidence="4" type="ORF">KHC33_14250</name>
</gene>
<dbReference type="PROSITE" id="PS50112">
    <property type="entry name" value="PAS"/>
    <property type="match status" value="1"/>
</dbReference>
<reference evidence="4 5" key="1">
    <citation type="submission" date="2021-05" db="EMBL/GenBank/DDBJ databases">
        <title>A novel Methanospirillum isolate from a pyrite-forming mixed culture.</title>
        <authorList>
            <person name="Bunk B."/>
            <person name="Sproer C."/>
            <person name="Spring S."/>
            <person name="Pester M."/>
        </authorList>
    </citation>
    <scope>NUCLEOTIDE SEQUENCE [LARGE SCALE GENOMIC DNA]</scope>
    <source>
        <strain evidence="4 5">J.3.6.1-F.2.7.3</strain>
    </source>
</reference>
<organism evidence="4 5">
    <name type="scientific">Methanospirillum purgamenti</name>
    <dbReference type="NCBI Taxonomy" id="2834276"/>
    <lineage>
        <taxon>Archaea</taxon>
        <taxon>Methanobacteriati</taxon>
        <taxon>Methanobacteriota</taxon>
        <taxon>Stenosarchaea group</taxon>
        <taxon>Methanomicrobia</taxon>
        <taxon>Methanomicrobiales</taxon>
        <taxon>Methanospirillaceae</taxon>
        <taxon>Methanospirillum</taxon>
    </lineage>
</organism>
<accession>A0A8E7EIU4</accession>
<evidence type="ECO:0000313" key="5">
    <source>
        <dbReference type="Proteomes" id="UP000680656"/>
    </source>
</evidence>
<name>A0A8E7EIU4_9EURY</name>
<dbReference type="AlphaFoldDB" id="A0A8E7EIU4"/>
<dbReference type="Gene3D" id="3.30.450.20">
    <property type="entry name" value="PAS domain"/>
    <property type="match status" value="2"/>
</dbReference>
<dbReference type="InterPro" id="IPR035965">
    <property type="entry name" value="PAS-like_dom_sf"/>
</dbReference>
<dbReference type="InterPro" id="IPR052155">
    <property type="entry name" value="Biofilm_reg_signaling"/>
</dbReference>
<dbReference type="GeneID" id="65098368"/>
<dbReference type="InterPro" id="IPR013656">
    <property type="entry name" value="PAS_4"/>
</dbReference>
<dbReference type="SUPFAM" id="SSF55785">
    <property type="entry name" value="PYP-like sensor domain (PAS domain)"/>
    <property type="match status" value="3"/>
</dbReference>
<evidence type="ECO:0000259" key="3">
    <source>
        <dbReference type="PROSITE" id="PS50113"/>
    </source>
</evidence>
<sequence>MNEDRLDELKPVFLAFNGYDTFKDGVLITSPDLSILYCSPSFKTLFSLSNHDEFFNGDEMLRFFVDRDLQHEDILYVLNLVRSNPEWTGSHTIPVREGGSLLLYSTPFPEPDSGLMGRIWIFKHSSQASLPDNLLVQPDSLFRTIFDLIPEGIAISDLTTGRFYEVNEHFSKWWGFSREEVIGKTAIDLDFWVDINQRNDVIDRLRQYGYFHLIPVKMRGKDKKIKDILFSGRTITIDDKPYMISIPVDVTNLRQYEEKILSLASFIELNPNPVLEIDVFGNIIMNNEAAGSTLFNLTGNYDLSQYLPEQLDEILDAIDNEVEKSFVLEIAIQDRIFLEYVYVTNQSHTARIYLTDITDRKKIEIELLRKNEELGSAYEEIISTEEELRQNYDKLIEQERKLNENERKLRMIVDHIPGIVLTTDTTMRLKSIFGAGLEKIGLLPNEGIGKSIEEIIPHADKEMVHAHHLALKGMDSSIEAVYGDRNTLLYTSPIYDAQNTITGTIGIAIDITEQKTLEKERKNLLIQLEQNLIELAVLNDKIRNPLTVIATLVDMYAPDIEVPISQCIREIDDIISNLDKRWMESEKTINFLQKHYGIGNL</sequence>
<feature type="domain" description="PAS" evidence="2">
    <location>
        <begin position="138"/>
        <end position="187"/>
    </location>
</feature>
<dbReference type="RefSeq" id="WP_214419278.1">
    <property type="nucleotide sequence ID" value="NZ_CP075546.1"/>
</dbReference>
<protein>
    <submittedName>
        <fullName evidence="4">PAS domain S-box protein</fullName>
    </submittedName>
</protein>
<dbReference type="Pfam" id="PF13188">
    <property type="entry name" value="PAS_8"/>
    <property type="match status" value="1"/>
</dbReference>
<dbReference type="KEGG" id="mrtj:KHC33_14250"/>
<dbReference type="NCBIfam" id="TIGR00229">
    <property type="entry name" value="sensory_box"/>
    <property type="match status" value="2"/>
</dbReference>
<dbReference type="PROSITE" id="PS50113">
    <property type="entry name" value="PAC"/>
    <property type="match status" value="1"/>
</dbReference>
<dbReference type="Pfam" id="PF13426">
    <property type="entry name" value="PAS_9"/>
    <property type="match status" value="1"/>
</dbReference>